<dbReference type="EMBL" id="JBHILM010000034">
    <property type="protein sequence ID" value="MFB5684028.1"/>
    <property type="molecule type" value="Genomic_DNA"/>
</dbReference>
<evidence type="ECO:0000313" key="3">
    <source>
        <dbReference type="EMBL" id="MFB5684028.1"/>
    </source>
</evidence>
<comment type="similarity">
    <text evidence="1">Belongs to the short-chain dehydrogenases/reductases (SDR) family.</text>
</comment>
<dbReference type="PANTHER" id="PTHR24320">
    <property type="entry name" value="RETINOL DEHYDROGENASE"/>
    <property type="match status" value="1"/>
</dbReference>
<accession>A0ABV5BE94</accession>
<dbReference type="Gene3D" id="3.40.50.720">
    <property type="entry name" value="NAD(P)-binding Rossmann-like Domain"/>
    <property type="match status" value="1"/>
</dbReference>
<proteinExistence type="inferred from homology"/>
<organism evidence="3 4">
    <name type="scientific">Paenibacillus terreus</name>
    <dbReference type="NCBI Taxonomy" id="1387834"/>
    <lineage>
        <taxon>Bacteria</taxon>
        <taxon>Bacillati</taxon>
        <taxon>Bacillota</taxon>
        <taxon>Bacilli</taxon>
        <taxon>Bacillales</taxon>
        <taxon>Paenibacillaceae</taxon>
        <taxon>Paenibacillus</taxon>
    </lineage>
</organism>
<dbReference type="PRINTS" id="PR00081">
    <property type="entry name" value="GDHRDH"/>
</dbReference>
<protein>
    <submittedName>
        <fullName evidence="3">SDR family NAD(P)-dependent oxidoreductase</fullName>
    </submittedName>
</protein>
<name>A0ABV5BE94_9BACL</name>
<evidence type="ECO:0000256" key="2">
    <source>
        <dbReference type="ARBA" id="ARBA00023002"/>
    </source>
</evidence>
<dbReference type="CDD" id="cd05327">
    <property type="entry name" value="retinol-DH_like_SDR_c_like"/>
    <property type="match status" value="1"/>
</dbReference>
<dbReference type="SUPFAM" id="SSF51735">
    <property type="entry name" value="NAD(P)-binding Rossmann-fold domains"/>
    <property type="match status" value="1"/>
</dbReference>
<evidence type="ECO:0000256" key="1">
    <source>
        <dbReference type="ARBA" id="ARBA00006484"/>
    </source>
</evidence>
<reference evidence="3 4" key="1">
    <citation type="submission" date="2024-09" db="EMBL/GenBank/DDBJ databases">
        <authorList>
            <person name="Ruan L."/>
        </authorList>
    </citation>
    <scope>NUCLEOTIDE SEQUENCE [LARGE SCALE GENOMIC DNA]</scope>
    <source>
        <strain evidence="3 4">D33</strain>
    </source>
</reference>
<keyword evidence="2" id="KW-0560">Oxidoreductase</keyword>
<keyword evidence="4" id="KW-1185">Reference proteome</keyword>
<dbReference type="Proteomes" id="UP001580407">
    <property type="component" value="Unassembled WGS sequence"/>
</dbReference>
<evidence type="ECO:0000313" key="4">
    <source>
        <dbReference type="Proteomes" id="UP001580407"/>
    </source>
</evidence>
<comment type="caution">
    <text evidence="3">The sequence shown here is derived from an EMBL/GenBank/DDBJ whole genome shotgun (WGS) entry which is preliminary data.</text>
</comment>
<sequence length="318" mass="34017">MGLIRTPFNANTTADEVLAGTDLTGKRMVITGGASGIGLETARALARRGAEVTLAVRNPERGKEAIADITASTGNKNVKAARLDLLDKHSIAAFVSNWSEPLDVLINNAGVMGIPELRLTPEGYEEQFAANYLGHFALAVGLHPALVQAGSARIVSVSSADPSGRLGAPIVFEDIHFTRRTYEPLQAYIQSKAANVLFAVGANSHWGQDGISANSLMPGAIATNLQRHIDRDTLKSWGAADETGKRLSKPVGWKTPAQGAATSVLLAASPLLEGIGGRYFVDCNESEIINHDKGDIALDARNAERLWEMYYPIVSKWF</sequence>
<dbReference type="RefSeq" id="WP_375527745.1">
    <property type="nucleotide sequence ID" value="NZ_JBHILM010000034.1"/>
</dbReference>
<dbReference type="InterPro" id="IPR036291">
    <property type="entry name" value="NAD(P)-bd_dom_sf"/>
</dbReference>
<dbReference type="InterPro" id="IPR002347">
    <property type="entry name" value="SDR_fam"/>
</dbReference>
<gene>
    <name evidence="3" type="ORF">ACE3NQ_24245</name>
</gene>
<dbReference type="PANTHER" id="PTHR24320:SF148">
    <property type="entry name" value="NAD(P)-BINDING ROSSMANN-FOLD SUPERFAMILY PROTEIN"/>
    <property type="match status" value="1"/>
</dbReference>
<dbReference type="Pfam" id="PF00106">
    <property type="entry name" value="adh_short"/>
    <property type="match status" value="1"/>
</dbReference>